<dbReference type="PANTHER" id="PTHR33266:SF1">
    <property type="entry name" value="F-BOX DOMAIN-CONTAINING PROTEIN"/>
    <property type="match status" value="1"/>
</dbReference>
<keyword evidence="3" id="KW-1185">Reference proteome</keyword>
<dbReference type="RefSeq" id="XP_053023362.1">
    <property type="nucleotide sequence ID" value="XM_053172172.1"/>
</dbReference>
<feature type="region of interest" description="Disordered" evidence="1">
    <location>
        <begin position="137"/>
        <end position="183"/>
    </location>
</feature>
<protein>
    <submittedName>
        <fullName evidence="2">Uncharacterized protein</fullName>
    </submittedName>
</protein>
<sequence length="310" mass="34676">MMTDQTPREHQAENSEPSLSQSELEEKSERLHIHDHDRKDFTSFCQRAGLPTAFRYLNLLDEVFKILDVARNARLGVIKFATGQTIEPCEKINTAAKIRALESPLVVGETISRNIIEPPILALDVVQKGFNSEYTLDKARDGTDNKAPDGMDIDSPPDDMKTLDKAPKTSNKAPNIPDSRPVELKEFPGAIPVARFLETLTGISANTLPLGSIASEQKKRLLEEGMMHWNHFIQCTKTPTTESLMEGLHRGVAMQCQHSQKAFDQVLTIYLKERSRDFLEPKNISFCGVQVKNVPHDTAAQIHIPVVDDP</sequence>
<evidence type="ECO:0000313" key="2">
    <source>
        <dbReference type="EMBL" id="WAQ87807.1"/>
    </source>
</evidence>
<reference evidence="2" key="1">
    <citation type="submission" date="2022-10" db="EMBL/GenBank/DDBJ databases">
        <title>Puccinia triticina Genome sequencing and assembly.</title>
        <authorList>
            <person name="Li C."/>
        </authorList>
    </citation>
    <scope>NUCLEOTIDE SEQUENCE</scope>
    <source>
        <strain evidence="2">Pt15</strain>
    </source>
</reference>
<feature type="compositionally biased region" description="Basic and acidic residues" evidence="1">
    <location>
        <begin position="1"/>
        <end position="13"/>
    </location>
</feature>
<evidence type="ECO:0000256" key="1">
    <source>
        <dbReference type="SAM" id="MobiDB-lite"/>
    </source>
</evidence>
<dbReference type="EMBL" id="CP110428">
    <property type="protein sequence ID" value="WAQ87807.1"/>
    <property type="molecule type" value="Genomic_DNA"/>
</dbReference>
<organism evidence="2 3">
    <name type="scientific">Puccinia triticina</name>
    <dbReference type="NCBI Taxonomy" id="208348"/>
    <lineage>
        <taxon>Eukaryota</taxon>
        <taxon>Fungi</taxon>
        <taxon>Dikarya</taxon>
        <taxon>Basidiomycota</taxon>
        <taxon>Pucciniomycotina</taxon>
        <taxon>Pucciniomycetes</taxon>
        <taxon>Pucciniales</taxon>
        <taxon>Pucciniaceae</taxon>
        <taxon>Puccinia</taxon>
    </lineage>
</organism>
<dbReference type="GeneID" id="77813067"/>
<proteinExistence type="predicted"/>
<feature type="region of interest" description="Disordered" evidence="1">
    <location>
        <begin position="1"/>
        <end position="29"/>
    </location>
</feature>
<gene>
    <name evidence="2" type="ORF">PtA15_8A714</name>
</gene>
<evidence type="ECO:0000313" key="3">
    <source>
        <dbReference type="Proteomes" id="UP001164743"/>
    </source>
</evidence>
<feature type="compositionally biased region" description="Basic and acidic residues" evidence="1">
    <location>
        <begin position="158"/>
        <end position="167"/>
    </location>
</feature>
<accession>A0ABY7CYL3</accession>
<dbReference type="PANTHER" id="PTHR33266">
    <property type="entry name" value="CHROMOSOME 15, WHOLE GENOME SHOTGUN SEQUENCE"/>
    <property type="match status" value="1"/>
</dbReference>
<feature type="compositionally biased region" description="Basic and acidic residues" evidence="1">
    <location>
        <begin position="137"/>
        <end position="149"/>
    </location>
</feature>
<name>A0ABY7CYL3_9BASI</name>
<dbReference type="Proteomes" id="UP001164743">
    <property type="component" value="Chromosome 8A"/>
</dbReference>